<evidence type="ECO:0000256" key="4">
    <source>
        <dbReference type="ARBA" id="ARBA00022989"/>
    </source>
</evidence>
<evidence type="ECO:0000313" key="8">
    <source>
        <dbReference type="Proteomes" id="UP000465240"/>
    </source>
</evidence>
<feature type="transmembrane region" description="Helical" evidence="6">
    <location>
        <begin position="90"/>
        <end position="108"/>
    </location>
</feature>
<protein>
    <submittedName>
        <fullName evidence="7">TspO/MBR-related protein</fullName>
    </submittedName>
</protein>
<reference evidence="7 8" key="1">
    <citation type="journal article" date="2019" name="Emerg. Microbes Infect.">
        <title>Comprehensive subspecies identification of 175 nontuberculous mycobacteria species based on 7547 genomic profiles.</title>
        <authorList>
            <person name="Matsumoto Y."/>
            <person name="Kinjo T."/>
            <person name="Motooka D."/>
            <person name="Nabeya D."/>
            <person name="Jung N."/>
            <person name="Uechi K."/>
            <person name="Horii T."/>
            <person name="Iida T."/>
            <person name="Fujita J."/>
            <person name="Nakamura S."/>
        </authorList>
    </citation>
    <scope>NUCLEOTIDE SEQUENCE [LARGE SCALE GENOMIC DNA]</scope>
    <source>
        <strain evidence="7 8">JCM 18565</strain>
    </source>
</reference>
<keyword evidence="5 6" id="KW-0472">Membrane</keyword>
<comment type="caution">
    <text evidence="7">The sequence shown here is derived from an EMBL/GenBank/DDBJ whole genome shotgun (WGS) entry which is preliminary data.</text>
</comment>
<feature type="transmembrane region" description="Helical" evidence="6">
    <location>
        <begin position="142"/>
        <end position="163"/>
    </location>
</feature>
<dbReference type="PANTHER" id="PTHR10057">
    <property type="entry name" value="PERIPHERAL-TYPE BENZODIAZEPINE RECEPTOR"/>
    <property type="match status" value="1"/>
</dbReference>
<feature type="transmembrane region" description="Helical" evidence="6">
    <location>
        <begin position="114"/>
        <end position="135"/>
    </location>
</feature>
<dbReference type="InterPro" id="IPR038330">
    <property type="entry name" value="TspO/MBR-related_sf"/>
</dbReference>
<dbReference type="PANTHER" id="PTHR10057:SF0">
    <property type="entry name" value="TRANSLOCATOR PROTEIN"/>
    <property type="match status" value="1"/>
</dbReference>
<accession>A0ABQ1CDS9</accession>
<dbReference type="CDD" id="cd15904">
    <property type="entry name" value="TSPO_MBR"/>
    <property type="match status" value="1"/>
</dbReference>
<name>A0ABQ1CDS9_9MYCO</name>
<feature type="transmembrane region" description="Helical" evidence="6">
    <location>
        <begin position="56"/>
        <end position="78"/>
    </location>
</feature>
<sequence length="167" mass="18182">MVGMVDVANRGGARNVVALGLSLLAVVLTSAVGGLTAANSAEQYGRLRQPSWAPPSWLFGPVWTTLYALMAVAAWLVWRSGPVSATRVALSAYCAQLVLNAAWTPLFFGLGWRGVALIDITILWVLLVTTVVLFFRRSAVAGWLLVPYLLWTTFALFLNFAVWQLNN</sequence>
<evidence type="ECO:0000256" key="5">
    <source>
        <dbReference type="ARBA" id="ARBA00023136"/>
    </source>
</evidence>
<proteinExistence type="inferred from homology"/>
<dbReference type="Proteomes" id="UP000465240">
    <property type="component" value="Unassembled WGS sequence"/>
</dbReference>
<evidence type="ECO:0000256" key="1">
    <source>
        <dbReference type="ARBA" id="ARBA00004141"/>
    </source>
</evidence>
<keyword evidence="3 6" id="KW-0812">Transmembrane</keyword>
<evidence type="ECO:0000256" key="6">
    <source>
        <dbReference type="SAM" id="Phobius"/>
    </source>
</evidence>
<organism evidence="7 8">
    <name type="scientific">Mycobacterium paragordonae</name>
    <dbReference type="NCBI Taxonomy" id="1389713"/>
    <lineage>
        <taxon>Bacteria</taxon>
        <taxon>Bacillati</taxon>
        <taxon>Actinomycetota</taxon>
        <taxon>Actinomycetes</taxon>
        <taxon>Mycobacteriales</taxon>
        <taxon>Mycobacteriaceae</taxon>
        <taxon>Mycobacterium</taxon>
    </lineage>
</organism>
<dbReference type="EMBL" id="BLKX01000001">
    <property type="protein sequence ID" value="GFG82385.1"/>
    <property type="molecule type" value="Genomic_DNA"/>
</dbReference>
<gene>
    <name evidence="7" type="ORF">MPRG_56610</name>
</gene>
<dbReference type="Gene3D" id="1.20.1260.100">
    <property type="entry name" value="TspO/MBR protein"/>
    <property type="match status" value="1"/>
</dbReference>
<evidence type="ECO:0000256" key="3">
    <source>
        <dbReference type="ARBA" id="ARBA00022692"/>
    </source>
</evidence>
<dbReference type="Pfam" id="PF03073">
    <property type="entry name" value="TspO_MBR"/>
    <property type="match status" value="1"/>
</dbReference>
<evidence type="ECO:0000256" key="2">
    <source>
        <dbReference type="ARBA" id="ARBA00007524"/>
    </source>
</evidence>
<evidence type="ECO:0000313" key="7">
    <source>
        <dbReference type="EMBL" id="GFG82385.1"/>
    </source>
</evidence>
<dbReference type="PIRSF" id="PIRSF005859">
    <property type="entry name" value="PBR"/>
    <property type="match status" value="1"/>
</dbReference>
<comment type="subcellular location">
    <subcellularLocation>
        <location evidence="1">Membrane</location>
        <topology evidence="1">Multi-pass membrane protein</topology>
    </subcellularLocation>
</comment>
<comment type="similarity">
    <text evidence="2">Belongs to the TspO/BZRP family.</text>
</comment>
<keyword evidence="4 6" id="KW-1133">Transmembrane helix</keyword>
<dbReference type="InterPro" id="IPR004307">
    <property type="entry name" value="TspO_MBR"/>
</dbReference>
<keyword evidence="8" id="KW-1185">Reference proteome</keyword>